<protein>
    <submittedName>
        <fullName evidence="3">Haem-binding uptake, Tiki superfamily, ChaN</fullName>
    </submittedName>
</protein>
<dbReference type="Pfam" id="PF04187">
    <property type="entry name" value="Cofac_haem_bdg"/>
    <property type="match status" value="1"/>
</dbReference>
<dbReference type="AlphaFoldDB" id="A0A1M7GJS9"/>
<accession>A0A1M7GJS9</accession>
<dbReference type="Proteomes" id="UP000190911">
    <property type="component" value="Chromosome I"/>
</dbReference>
<feature type="signal peptide" evidence="1">
    <location>
        <begin position="1"/>
        <end position="21"/>
    </location>
</feature>
<reference evidence="3 4" key="1">
    <citation type="submission" date="2016-11" db="EMBL/GenBank/DDBJ databases">
        <authorList>
            <person name="Jaros S."/>
            <person name="Januszkiewicz K."/>
            <person name="Wedrychowicz H."/>
        </authorList>
    </citation>
    <scope>NUCLEOTIDE SEQUENCE [LARGE SCALE GENOMIC DNA]</scope>
    <source>
        <strain evidence="3 4">ACAM 12</strain>
    </source>
</reference>
<dbReference type="CDD" id="cd14727">
    <property type="entry name" value="ChanN-like"/>
    <property type="match status" value="1"/>
</dbReference>
<keyword evidence="1" id="KW-0732">Signal</keyword>
<sequence>MRRLRPLIFLLLLAMLTTDSAIGNTHADSCLAPGDWWQRGEVTPASSVIAQAAAQDVVLIGERHDQMAYHRFELQTLAGLAAHRDDMVIGLEMLPRSAQPVLDAWVAGELSEDELLSQSRWDEAWGYDPAMYLPILHFARMNRIPLVALNIAPELRRRLADDGFDAVPAAERHGIAPPAAPRKAYRERLRAIYDAHPLQQSFTTFMQAQLAWDAAMAEALEEASAGGRLAVGLMGMGHMLYNDGVAYQLAERGIYAQMTLLPVPVSGCQPDAPGLADALYRLEASPAPTAGFMDQLVISRQAGSP</sequence>
<proteinExistence type="predicted"/>
<dbReference type="Gene3D" id="3.40.50.11550">
    <property type="match status" value="1"/>
</dbReference>
<evidence type="ECO:0000313" key="3">
    <source>
        <dbReference type="EMBL" id="SHM16644.1"/>
    </source>
</evidence>
<keyword evidence="4" id="KW-1185">Reference proteome</keyword>
<organism evidence="3 4">
    <name type="scientific">Vreelandella subglaciescola</name>
    <dbReference type="NCBI Taxonomy" id="29571"/>
    <lineage>
        <taxon>Bacteria</taxon>
        <taxon>Pseudomonadati</taxon>
        <taxon>Pseudomonadota</taxon>
        <taxon>Gammaproteobacteria</taxon>
        <taxon>Oceanospirillales</taxon>
        <taxon>Halomonadaceae</taxon>
        <taxon>Vreelandella</taxon>
    </lineage>
</organism>
<evidence type="ECO:0000256" key="1">
    <source>
        <dbReference type="SAM" id="SignalP"/>
    </source>
</evidence>
<dbReference type="SUPFAM" id="SSF159501">
    <property type="entry name" value="EreA/ChaN-like"/>
    <property type="match status" value="1"/>
</dbReference>
<evidence type="ECO:0000259" key="2">
    <source>
        <dbReference type="Pfam" id="PF04187"/>
    </source>
</evidence>
<evidence type="ECO:0000313" key="4">
    <source>
        <dbReference type="Proteomes" id="UP000190911"/>
    </source>
</evidence>
<dbReference type="STRING" id="29571.SAMN05878437_1576"/>
<name>A0A1M7GJS9_9GAMM</name>
<dbReference type="RefSeq" id="WP_231897132.1">
    <property type="nucleotide sequence ID" value="NZ_LT670847.1"/>
</dbReference>
<feature type="domain" description="Haem-binding uptake Tiki superfamily ChaN" evidence="2">
    <location>
        <begin position="48"/>
        <end position="249"/>
    </location>
</feature>
<dbReference type="InterPro" id="IPR007314">
    <property type="entry name" value="Cofac_haem-bd_dom"/>
</dbReference>
<feature type="chain" id="PRO_5012252252" evidence="1">
    <location>
        <begin position="22"/>
        <end position="305"/>
    </location>
</feature>
<dbReference type="EMBL" id="LT670847">
    <property type="protein sequence ID" value="SHM16644.1"/>
    <property type="molecule type" value="Genomic_DNA"/>
</dbReference>
<gene>
    <name evidence="3" type="ORF">SAMN05878437_1576</name>
</gene>
<dbReference type="InParanoid" id="A0A1M7GJS9"/>